<feature type="transmembrane region" description="Helical" evidence="6">
    <location>
        <begin position="90"/>
        <end position="109"/>
    </location>
</feature>
<dbReference type="PANTHER" id="PTHR42723">
    <property type="entry name" value="CHLOROPHYLL SYNTHASE"/>
    <property type="match status" value="1"/>
</dbReference>
<evidence type="ECO:0000256" key="2">
    <source>
        <dbReference type="ARBA" id="ARBA00022475"/>
    </source>
</evidence>
<feature type="transmembrane region" description="Helical" evidence="6">
    <location>
        <begin position="20"/>
        <end position="41"/>
    </location>
</feature>
<dbReference type="AlphaFoldDB" id="A0A5C5Z8L8"/>
<sequence length="298" mass="31789">MSAGFLLIARGPNPLSRWAIVVLAGISLYWGGMILNDVFDLETDRKERPMRPLPAGNICSKFARMIGWALLVVGILLAALSGLIHSDSVVPTWLPAAIAAALAMMIYFYDGPLKNTPLAPAAMGICRLLSFLLGASPVLLLPDAGEPFTAKYVIAIALGFGLYVMGITTMARNEAARDVSASDWSHNLKVGLVVTMIGAGVLAFAPQTAPREVVWHLSPWLHFPILIAMIVYPVALRGYRCISAPNPQKIQLTVRSGILTIIPLSAAVAVLAAGPVWGLAIFALIVPAFWLGAKFPVT</sequence>
<keyword evidence="3 6" id="KW-0812">Transmembrane</keyword>
<evidence type="ECO:0000313" key="7">
    <source>
        <dbReference type="EMBL" id="TWT83436.1"/>
    </source>
</evidence>
<dbReference type="InterPro" id="IPR050475">
    <property type="entry name" value="Prenyltransferase_related"/>
</dbReference>
<feature type="transmembrane region" description="Helical" evidence="6">
    <location>
        <begin position="148"/>
        <end position="167"/>
    </location>
</feature>
<dbReference type="InterPro" id="IPR000537">
    <property type="entry name" value="UbiA_prenyltransferase"/>
</dbReference>
<comment type="subcellular location">
    <subcellularLocation>
        <location evidence="1">Membrane</location>
        <topology evidence="1">Multi-pass membrane protein</topology>
    </subcellularLocation>
</comment>
<evidence type="ECO:0000313" key="8">
    <source>
        <dbReference type="Proteomes" id="UP000315010"/>
    </source>
</evidence>
<evidence type="ECO:0000256" key="4">
    <source>
        <dbReference type="ARBA" id="ARBA00022989"/>
    </source>
</evidence>
<name>A0A5C5Z8L8_9BACT</name>
<dbReference type="Pfam" id="PF01040">
    <property type="entry name" value="UbiA"/>
    <property type="match status" value="1"/>
</dbReference>
<reference evidence="7 8" key="1">
    <citation type="submission" date="2019-02" db="EMBL/GenBank/DDBJ databases">
        <title>Deep-cultivation of Planctomycetes and their phenomic and genomic characterization uncovers novel biology.</title>
        <authorList>
            <person name="Wiegand S."/>
            <person name="Jogler M."/>
            <person name="Boedeker C."/>
            <person name="Pinto D."/>
            <person name="Vollmers J."/>
            <person name="Rivas-Marin E."/>
            <person name="Kohn T."/>
            <person name="Peeters S.H."/>
            <person name="Heuer A."/>
            <person name="Rast P."/>
            <person name="Oberbeckmann S."/>
            <person name="Bunk B."/>
            <person name="Jeske O."/>
            <person name="Meyerdierks A."/>
            <person name="Storesund J.E."/>
            <person name="Kallscheuer N."/>
            <person name="Luecker S."/>
            <person name="Lage O.M."/>
            <person name="Pohl T."/>
            <person name="Merkel B.J."/>
            <person name="Hornburger P."/>
            <person name="Mueller R.-W."/>
            <person name="Bruemmer F."/>
            <person name="Labrenz M."/>
            <person name="Spormann A.M."/>
            <person name="Op Den Camp H."/>
            <person name="Overmann J."/>
            <person name="Amann R."/>
            <person name="Jetten M.S.M."/>
            <person name="Mascher T."/>
            <person name="Medema M.H."/>
            <person name="Devos D.P."/>
            <person name="Kaster A.-K."/>
            <person name="Ovreas L."/>
            <person name="Rohde M."/>
            <person name="Galperin M.Y."/>
            <person name="Jogler C."/>
        </authorList>
    </citation>
    <scope>NUCLEOTIDE SEQUENCE [LARGE SCALE GENOMIC DNA]</scope>
    <source>
        <strain evidence="7 8">CA13</strain>
    </source>
</reference>
<keyword evidence="7" id="KW-0808">Transferase</keyword>
<feature type="transmembrane region" description="Helical" evidence="6">
    <location>
        <begin position="257"/>
        <end position="290"/>
    </location>
</feature>
<dbReference type="PANTHER" id="PTHR42723:SF1">
    <property type="entry name" value="CHLOROPHYLL SYNTHASE, CHLOROPLASTIC"/>
    <property type="match status" value="1"/>
</dbReference>
<dbReference type="Gene3D" id="1.10.357.140">
    <property type="entry name" value="UbiA prenyltransferase"/>
    <property type="match status" value="1"/>
</dbReference>
<dbReference type="EMBL" id="SJPJ01000001">
    <property type="protein sequence ID" value="TWT83436.1"/>
    <property type="molecule type" value="Genomic_DNA"/>
</dbReference>
<proteinExistence type="predicted"/>
<keyword evidence="4 6" id="KW-1133">Transmembrane helix</keyword>
<feature type="transmembrane region" description="Helical" evidence="6">
    <location>
        <begin position="217"/>
        <end position="236"/>
    </location>
</feature>
<keyword evidence="2" id="KW-1003">Cell membrane</keyword>
<gene>
    <name evidence="7" type="ORF">CA13_49010</name>
</gene>
<feature type="transmembrane region" description="Helical" evidence="6">
    <location>
        <begin position="121"/>
        <end position="142"/>
    </location>
</feature>
<feature type="transmembrane region" description="Helical" evidence="6">
    <location>
        <begin position="188"/>
        <end position="205"/>
    </location>
</feature>
<comment type="caution">
    <text evidence="7">The sequence shown here is derived from an EMBL/GenBank/DDBJ whole genome shotgun (WGS) entry which is preliminary data.</text>
</comment>
<dbReference type="GO" id="GO:0016765">
    <property type="term" value="F:transferase activity, transferring alkyl or aryl (other than methyl) groups"/>
    <property type="evidence" value="ECO:0007669"/>
    <property type="project" value="InterPro"/>
</dbReference>
<accession>A0A5C5Z8L8</accession>
<dbReference type="Proteomes" id="UP000315010">
    <property type="component" value="Unassembled WGS sequence"/>
</dbReference>
<keyword evidence="8" id="KW-1185">Reference proteome</keyword>
<dbReference type="CDD" id="cd13964">
    <property type="entry name" value="PT_UbiA_1"/>
    <property type="match status" value="1"/>
</dbReference>
<dbReference type="GO" id="GO:0016020">
    <property type="term" value="C:membrane"/>
    <property type="evidence" value="ECO:0007669"/>
    <property type="project" value="UniProtKB-SubCell"/>
</dbReference>
<evidence type="ECO:0000256" key="1">
    <source>
        <dbReference type="ARBA" id="ARBA00004141"/>
    </source>
</evidence>
<evidence type="ECO:0000256" key="6">
    <source>
        <dbReference type="SAM" id="Phobius"/>
    </source>
</evidence>
<keyword evidence="5 6" id="KW-0472">Membrane</keyword>
<dbReference type="InterPro" id="IPR044878">
    <property type="entry name" value="UbiA_sf"/>
</dbReference>
<feature type="transmembrane region" description="Helical" evidence="6">
    <location>
        <begin position="62"/>
        <end position="84"/>
    </location>
</feature>
<organism evidence="7 8">
    <name type="scientific">Novipirellula herctigrandis</name>
    <dbReference type="NCBI Taxonomy" id="2527986"/>
    <lineage>
        <taxon>Bacteria</taxon>
        <taxon>Pseudomonadati</taxon>
        <taxon>Planctomycetota</taxon>
        <taxon>Planctomycetia</taxon>
        <taxon>Pirellulales</taxon>
        <taxon>Pirellulaceae</taxon>
        <taxon>Novipirellula</taxon>
    </lineage>
</organism>
<evidence type="ECO:0000256" key="3">
    <source>
        <dbReference type="ARBA" id="ARBA00022692"/>
    </source>
</evidence>
<protein>
    <submittedName>
        <fullName evidence="7">Prenyltransferase</fullName>
    </submittedName>
</protein>
<evidence type="ECO:0000256" key="5">
    <source>
        <dbReference type="ARBA" id="ARBA00023136"/>
    </source>
</evidence>